<dbReference type="Proteomes" id="UP000251960">
    <property type="component" value="Chromosome 3"/>
</dbReference>
<evidence type="ECO:0000313" key="10">
    <source>
        <dbReference type="Proteomes" id="UP000251960"/>
    </source>
</evidence>
<dbReference type="InterPro" id="IPR018108">
    <property type="entry name" value="MCP_transmembrane"/>
</dbReference>
<evidence type="ECO:0000256" key="7">
    <source>
        <dbReference type="RuleBase" id="RU000488"/>
    </source>
</evidence>
<reference evidence="9 10" key="1">
    <citation type="journal article" date="2018" name="Nat. Genet.">
        <title>Extensive intraspecific gene order and gene structural variations between Mo17 and other maize genomes.</title>
        <authorList>
            <person name="Sun S."/>
            <person name="Zhou Y."/>
            <person name="Chen J."/>
            <person name="Shi J."/>
            <person name="Zhao H."/>
            <person name="Zhao H."/>
            <person name="Song W."/>
            <person name="Zhang M."/>
            <person name="Cui Y."/>
            <person name="Dong X."/>
            <person name="Liu H."/>
            <person name="Ma X."/>
            <person name="Jiao Y."/>
            <person name="Wang B."/>
            <person name="Wei X."/>
            <person name="Stein J.C."/>
            <person name="Glaubitz J.C."/>
            <person name="Lu F."/>
            <person name="Yu G."/>
            <person name="Liang C."/>
            <person name="Fengler K."/>
            <person name="Li B."/>
            <person name="Rafalski A."/>
            <person name="Schnable P.S."/>
            <person name="Ware D.H."/>
            <person name="Buckler E.S."/>
            <person name="Lai J."/>
        </authorList>
    </citation>
    <scope>NUCLEOTIDE SEQUENCE [LARGE SCALE GENOMIC DNA]</scope>
    <source>
        <strain evidence="10">cv. Missouri 17</strain>
        <tissue evidence="9">Seedling</tissue>
    </source>
</reference>
<dbReference type="GO" id="GO:0055085">
    <property type="term" value="P:transmembrane transport"/>
    <property type="evidence" value="ECO:0007669"/>
    <property type="project" value="InterPro"/>
</dbReference>
<name>A0A3L6FFR3_MAIZE</name>
<keyword evidence="3 6" id="KW-0812">Transmembrane</keyword>
<dbReference type="AlphaFoldDB" id="A0A3L6FFR3"/>
<dbReference type="PRINTS" id="PR00926">
    <property type="entry name" value="MITOCARRIER"/>
</dbReference>
<evidence type="ECO:0000313" key="9">
    <source>
        <dbReference type="EMBL" id="PWZ32065.1"/>
    </source>
</evidence>
<gene>
    <name evidence="9" type="primary">TAAC</name>
    <name evidence="9" type="ORF">Zm00014a_015652</name>
</gene>
<dbReference type="GO" id="GO:0015748">
    <property type="term" value="P:organophosphate ester transport"/>
    <property type="evidence" value="ECO:0007669"/>
    <property type="project" value="UniProtKB-ARBA"/>
</dbReference>
<evidence type="ECO:0000256" key="4">
    <source>
        <dbReference type="ARBA" id="ARBA00022737"/>
    </source>
</evidence>
<comment type="subcellular location">
    <subcellularLocation>
        <location evidence="1">Membrane</location>
        <topology evidence="1">Multi-pass membrane protein</topology>
    </subcellularLocation>
</comment>
<comment type="similarity">
    <text evidence="7">Belongs to the mitochondrial carrier (TC 2.A.29) family.</text>
</comment>
<feature type="compositionally biased region" description="Basic and acidic residues" evidence="8">
    <location>
        <begin position="1"/>
        <end position="10"/>
    </location>
</feature>
<dbReference type="GO" id="GO:0015711">
    <property type="term" value="P:organic anion transport"/>
    <property type="evidence" value="ECO:0007669"/>
    <property type="project" value="UniProtKB-ARBA"/>
</dbReference>
<comment type="caution">
    <text evidence="9">The sequence shown here is derived from an EMBL/GenBank/DDBJ whole genome shotgun (WGS) entry which is preliminary data.</text>
</comment>
<accession>A0A3L6FFR3</accession>
<dbReference type="PANTHER" id="PTHR24089">
    <property type="entry name" value="SOLUTE CARRIER FAMILY 25"/>
    <property type="match status" value="1"/>
</dbReference>
<dbReference type="ExpressionAtlas" id="A0A3L6FFR3">
    <property type="expression patterns" value="baseline and differential"/>
</dbReference>
<dbReference type="EMBL" id="NCVQ01000004">
    <property type="protein sequence ID" value="PWZ32065.1"/>
    <property type="molecule type" value="Genomic_DNA"/>
</dbReference>
<evidence type="ECO:0000256" key="3">
    <source>
        <dbReference type="ARBA" id="ARBA00022692"/>
    </source>
</evidence>
<dbReference type="GO" id="GO:0016020">
    <property type="term" value="C:membrane"/>
    <property type="evidence" value="ECO:0007669"/>
    <property type="project" value="UniProtKB-SubCell"/>
</dbReference>
<dbReference type="InterPro" id="IPR023395">
    <property type="entry name" value="MCP_dom_sf"/>
</dbReference>
<organism evidence="9 10">
    <name type="scientific">Zea mays</name>
    <name type="common">Maize</name>
    <dbReference type="NCBI Taxonomy" id="4577"/>
    <lineage>
        <taxon>Eukaryota</taxon>
        <taxon>Viridiplantae</taxon>
        <taxon>Streptophyta</taxon>
        <taxon>Embryophyta</taxon>
        <taxon>Tracheophyta</taxon>
        <taxon>Spermatophyta</taxon>
        <taxon>Magnoliopsida</taxon>
        <taxon>Liliopsida</taxon>
        <taxon>Poales</taxon>
        <taxon>Poaceae</taxon>
        <taxon>PACMAD clade</taxon>
        <taxon>Panicoideae</taxon>
        <taxon>Andropogonodae</taxon>
        <taxon>Andropogoneae</taxon>
        <taxon>Tripsacinae</taxon>
        <taxon>Zea</taxon>
    </lineage>
</organism>
<feature type="repeat" description="Solcar" evidence="6">
    <location>
        <begin position="102"/>
        <end position="214"/>
    </location>
</feature>
<sequence>MSRHRVETCDSWRPPRKNHAGAPPLLRAGPRLLAFASLSVRDGGDSAAAVAKAVEEAVVVRSDEVKEAVAGEERKKTKSTERRLPPAAQLVSHPLALLALVPNSAAIFAAGAAAGTVAKTVTAPLDRVKILMQARHPPRIACGWRERVPRRVLDFSRDPQICSGSYCAILTWAMADIGKKDGLKGYWKGNLPQVIRIIPYSAVQLFSYEVYKKIFRRKDGELSVFGRLAAGACAGMTSTLVTYPLDVLRLRLAVQSGHSTLSQVALNMLREEGLASFYGGLGPSLVAIAPYIAVNFCVFDL</sequence>
<keyword evidence="4" id="KW-0677">Repeat</keyword>
<keyword evidence="5 6" id="KW-0472">Membrane</keyword>
<dbReference type="Pfam" id="PF00153">
    <property type="entry name" value="Mito_carr"/>
    <property type="match status" value="2"/>
</dbReference>
<feature type="region of interest" description="Disordered" evidence="8">
    <location>
        <begin position="1"/>
        <end position="25"/>
    </location>
</feature>
<evidence type="ECO:0000256" key="2">
    <source>
        <dbReference type="ARBA" id="ARBA00022448"/>
    </source>
</evidence>
<evidence type="ECO:0000256" key="1">
    <source>
        <dbReference type="ARBA" id="ARBA00004141"/>
    </source>
</evidence>
<proteinExistence type="inferred from homology"/>
<dbReference type="InterPro" id="IPR002067">
    <property type="entry name" value="MCP"/>
</dbReference>
<feature type="repeat" description="Solcar" evidence="6">
    <location>
        <begin position="222"/>
        <end position="301"/>
    </location>
</feature>
<evidence type="ECO:0000256" key="8">
    <source>
        <dbReference type="SAM" id="MobiDB-lite"/>
    </source>
</evidence>
<keyword evidence="2 7" id="KW-0813">Transport</keyword>
<protein>
    <submittedName>
        <fullName evidence="9">Thylakoid ADP,ATP carrier protein, chloroplastic</fullName>
    </submittedName>
</protein>
<evidence type="ECO:0000256" key="6">
    <source>
        <dbReference type="PROSITE-ProRule" id="PRU00282"/>
    </source>
</evidence>
<dbReference type="Gene3D" id="1.50.40.10">
    <property type="entry name" value="Mitochondrial carrier domain"/>
    <property type="match status" value="1"/>
</dbReference>
<dbReference type="PROSITE" id="PS50920">
    <property type="entry name" value="SOLCAR"/>
    <property type="match status" value="2"/>
</dbReference>
<evidence type="ECO:0000256" key="5">
    <source>
        <dbReference type="ARBA" id="ARBA00023136"/>
    </source>
</evidence>
<dbReference type="SUPFAM" id="SSF103506">
    <property type="entry name" value="Mitochondrial carrier"/>
    <property type="match status" value="1"/>
</dbReference>